<evidence type="ECO:0008006" key="7">
    <source>
        <dbReference type="Google" id="ProtNLM"/>
    </source>
</evidence>
<keyword evidence="3" id="KW-0998">Cell outer membrane</keyword>
<evidence type="ECO:0000313" key="5">
    <source>
        <dbReference type="EMBL" id="GGA58360.1"/>
    </source>
</evidence>
<reference evidence="5" key="1">
    <citation type="journal article" date="2014" name="Int. J. Syst. Evol. Microbiol.">
        <title>Complete genome sequence of Corynebacterium casei LMG S-19264T (=DSM 44701T), isolated from a smear-ripened cheese.</title>
        <authorList>
            <consortium name="US DOE Joint Genome Institute (JGI-PGF)"/>
            <person name="Walter F."/>
            <person name="Albersmeier A."/>
            <person name="Kalinowski J."/>
            <person name="Ruckert C."/>
        </authorList>
    </citation>
    <scope>NUCLEOTIDE SEQUENCE</scope>
    <source>
        <strain evidence="5">CGMCC 1.15447</strain>
    </source>
</reference>
<comment type="caution">
    <text evidence="5">The sequence shown here is derived from an EMBL/GenBank/DDBJ whole genome shotgun (WGS) entry which is preliminary data.</text>
</comment>
<gene>
    <name evidence="5" type="ORF">GCM10011507_07180</name>
</gene>
<dbReference type="InterPro" id="IPR013784">
    <property type="entry name" value="Carb-bd-like_fold"/>
</dbReference>
<dbReference type="GO" id="GO:0009279">
    <property type="term" value="C:cell outer membrane"/>
    <property type="evidence" value="ECO:0007669"/>
    <property type="project" value="UniProtKB-SubCell"/>
</dbReference>
<organism evidence="5 6">
    <name type="scientific">Edaphobacter acidisoli</name>
    <dbReference type="NCBI Taxonomy" id="2040573"/>
    <lineage>
        <taxon>Bacteria</taxon>
        <taxon>Pseudomonadati</taxon>
        <taxon>Acidobacteriota</taxon>
        <taxon>Terriglobia</taxon>
        <taxon>Terriglobales</taxon>
        <taxon>Acidobacteriaceae</taxon>
        <taxon>Edaphobacter</taxon>
    </lineage>
</organism>
<feature type="chain" id="PRO_5037437215" description="Carboxypeptidase regulatory-like domain-containing protein" evidence="4">
    <location>
        <begin position="26"/>
        <end position="573"/>
    </location>
</feature>
<keyword evidence="2" id="KW-0472">Membrane</keyword>
<dbReference type="Gene3D" id="2.60.40.1120">
    <property type="entry name" value="Carboxypeptidase-like, regulatory domain"/>
    <property type="match status" value="1"/>
</dbReference>
<evidence type="ECO:0000313" key="6">
    <source>
        <dbReference type="Proteomes" id="UP000648801"/>
    </source>
</evidence>
<evidence type="ECO:0000256" key="1">
    <source>
        <dbReference type="ARBA" id="ARBA00004442"/>
    </source>
</evidence>
<sequence>MQRTQVKIALLTLMLAMASVSEAVAQGAMVSGVVRDAQGVAQMGALVQVLRADSSIMGAAFTDLHGRYIIANLVPGHYDVKASAALFMPASRNNLHLRSGAEAVVNLTLNTLFEPSAWLPAERRKADEPDDDWKWTLRSAANRPILRLNDDGKMVVVSSSLTEPQKRTPVARASLVAGDGGFGANGLHNVLLMERTLDDGANVVMRADYGTMGRPYTGGPSTSFAGGYERAMGFAGASRMMASYQSHPEMVGSGNVDGMRALQMVSAERMKMGDMADVEAGSTLYVVQTNGYATAVRPFLKITAHPGSWTAGYRVATSQDVQSYSSLDAVEQPVPVAVMSRGRLQTAQGTHQEFSAGHKVGKGLVQVAYYLDSQKNVMIAGGGALTAADIQGFSQTNQGGIVADATTGEFRVLSAGYKTRGIDMTFSEPITPAMWLALAYSTGAGMEARDESSLTLPAVATDMTPRMSQALTLAVKGRIIHSGTQVRASYRWQPAQIVTAVNPYGAFGDQAYFSCYLRQAIRLGNLLPAGMEATVDITNLLAQGYRPVMTSDGHMLFLAQAPRTVQGGLAFNF</sequence>
<protein>
    <recommendedName>
        <fullName evidence="7">Carboxypeptidase regulatory-like domain-containing protein</fullName>
    </recommendedName>
</protein>
<comment type="subcellular location">
    <subcellularLocation>
        <location evidence="1">Cell outer membrane</location>
    </subcellularLocation>
</comment>
<evidence type="ECO:0000256" key="2">
    <source>
        <dbReference type="ARBA" id="ARBA00023136"/>
    </source>
</evidence>
<dbReference type="Pfam" id="PF13620">
    <property type="entry name" value="CarboxypepD_reg"/>
    <property type="match status" value="1"/>
</dbReference>
<dbReference type="AlphaFoldDB" id="A0A916RJG6"/>
<name>A0A916RJG6_9BACT</name>
<dbReference type="RefSeq" id="WP_188757933.1">
    <property type="nucleotide sequence ID" value="NZ_BMJB01000001.1"/>
</dbReference>
<evidence type="ECO:0000256" key="3">
    <source>
        <dbReference type="ARBA" id="ARBA00023237"/>
    </source>
</evidence>
<feature type="signal peptide" evidence="4">
    <location>
        <begin position="1"/>
        <end position="25"/>
    </location>
</feature>
<evidence type="ECO:0000256" key="4">
    <source>
        <dbReference type="SAM" id="SignalP"/>
    </source>
</evidence>
<keyword evidence="4" id="KW-0732">Signal</keyword>
<dbReference type="InterPro" id="IPR036942">
    <property type="entry name" value="Beta-barrel_TonB_sf"/>
</dbReference>
<dbReference type="SUPFAM" id="SSF49452">
    <property type="entry name" value="Starch-binding domain-like"/>
    <property type="match status" value="1"/>
</dbReference>
<dbReference type="EMBL" id="BMJB01000001">
    <property type="protein sequence ID" value="GGA58360.1"/>
    <property type="molecule type" value="Genomic_DNA"/>
</dbReference>
<dbReference type="SUPFAM" id="SSF56935">
    <property type="entry name" value="Porins"/>
    <property type="match status" value="1"/>
</dbReference>
<accession>A0A916RJG6</accession>
<keyword evidence="6" id="KW-1185">Reference proteome</keyword>
<reference evidence="5" key="2">
    <citation type="submission" date="2020-09" db="EMBL/GenBank/DDBJ databases">
        <authorList>
            <person name="Sun Q."/>
            <person name="Zhou Y."/>
        </authorList>
    </citation>
    <scope>NUCLEOTIDE SEQUENCE</scope>
    <source>
        <strain evidence="5">CGMCC 1.15447</strain>
    </source>
</reference>
<proteinExistence type="predicted"/>
<dbReference type="Gene3D" id="2.40.170.20">
    <property type="entry name" value="TonB-dependent receptor, beta-barrel domain"/>
    <property type="match status" value="1"/>
</dbReference>
<dbReference type="Proteomes" id="UP000648801">
    <property type="component" value="Unassembled WGS sequence"/>
</dbReference>
<dbReference type="GO" id="GO:0030246">
    <property type="term" value="F:carbohydrate binding"/>
    <property type="evidence" value="ECO:0007669"/>
    <property type="project" value="InterPro"/>
</dbReference>